<evidence type="ECO:0000313" key="2">
    <source>
        <dbReference type="Proteomes" id="UP000076796"/>
    </source>
</evidence>
<sequence>MKEALLTRSEVLDMSEVLEAASALNALNEGNAAMPKMPEILKAPEKMPEVPGMLETLKILETLEILGLSEPSRSPRYQRFMVVSITRITGSNTHPAWQPTNRWRYWMWLPAKYCCITP</sequence>
<accession>A0A163FAT4</accession>
<dbReference type="Proteomes" id="UP000076796">
    <property type="component" value="Unassembled WGS sequence"/>
</dbReference>
<dbReference type="RefSeq" id="WP_063480328.1">
    <property type="nucleotide sequence ID" value="NZ_CP147845.1"/>
</dbReference>
<dbReference type="EMBL" id="LWMH01000002">
    <property type="protein sequence ID" value="KZS44254.1"/>
    <property type="molecule type" value="Genomic_DNA"/>
</dbReference>
<comment type="caution">
    <text evidence="1">The sequence shown here is derived from an EMBL/GenBank/DDBJ whole genome shotgun (WGS) entry which is preliminary data.</text>
</comment>
<dbReference type="AlphaFoldDB" id="A0A163FAT4"/>
<reference evidence="1" key="1">
    <citation type="journal article" date="2016" name="Genome Announc.">
        <title>Draft genomes of two strains of Paenibacillus glucanolyticus with capability to degrade lignocellulose.</title>
        <authorList>
            <person name="Mathews S.L."/>
            <person name="Pawlak J."/>
            <person name="Grunden A.M."/>
        </authorList>
    </citation>
    <scope>NUCLEOTIDE SEQUENCE [LARGE SCALE GENOMIC DNA]</scope>
    <source>
        <strain evidence="1">SLM1</strain>
    </source>
</reference>
<name>A0A163FAT4_9BACL</name>
<dbReference type="GeneID" id="97554154"/>
<gene>
    <name evidence="1" type="ORF">AWU65_29780</name>
</gene>
<keyword evidence="2" id="KW-1185">Reference proteome</keyword>
<organism evidence="1 2">
    <name type="scientific">Paenibacillus glucanolyticus</name>
    <dbReference type="NCBI Taxonomy" id="59843"/>
    <lineage>
        <taxon>Bacteria</taxon>
        <taxon>Bacillati</taxon>
        <taxon>Bacillota</taxon>
        <taxon>Bacilli</taxon>
        <taxon>Bacillales</taxon>
        <taxon>Paenibacillaceae</taxon>
        <taxon>Paenibacillus</taxon>
    </lineage>
</organism>
<evidence type="ECO:0000313" key="1">
    <source>
        <dbReference type="EMBL" id="KZS44254.1"/>
    </source>
</evidence>
<proteinExistence type="predicted"/>
<protein>
    <submittedName>
        <fullName evidence="1">Uncharacterized protein</fullName>
    </submittedName>
</protein>